<reference evidence="6" key="1">
    <citation type="submission" date="2019-08" db="EMBL/GenBank/DDBJ databases">
        <authorList>
            <person name="Kucharzyk K."/>
            <person name="Murdoch R.W."/>
            <person name="Higgins S."/>
            <person name="Loffler F."/>
        </authorList>
    </citation>
    <scope>NUCLEOTIDE SEQUENCE</scope>
</reference>
<keyword evidence="4 6" id="KW-0689">Ribosomal protein</keyword>
<dbReference type="Gene3D" id="6.10.160.10">
    <property type="match status" value="1"/>
</dbReference>
<evidence type="ECO:0000256" key="2">
    <source>
        <dbReference type="ARBA" id="ARBA00022730"/>
    </source>
</evidence>
<dbReference type="SUPFAM" id="SSF74731">
    <property type="entry name" value="Ribosomal protein L20"/>
    <property type="match status" value="1"/>
</dbReference>
<proteinExistence type="inferred from homology"/>
<dbReference type="NCBIfam" id="TIGR01032">
    <property type="entry name" value="rplT_bact"/>
    <property type="match status" value="1"/>
</dbReference>
<dbReference type="InterPro" id="IPR005813">
    <property type="entry name" value="Ribosomal_bL20"/>
</dbReference>
<comment type="caution">
    <text evidence="6">The sequence shown here is derived from an EMBL/GenBank/DDBJ whole genome shotgun (WGS) entry which is preliminary data.</text>
</comment>
<dbReference type="InterPro" id="IPR049946">
    <property type="entry name" value="RIBOSOMAL_L20_CS"/>
</dbReference>
<evidence type="ECO:0000256" key="4">
    <source>
        <dbReference type="ARBA" id="ARBA00022980"/>
    </source>
</evidence>
<accession>A0A644Z595</accession>
<gene>
    <name evidence="6" type="primary">rplT_27</name>
    <name evidence="6" type="ORF">SDC9_81761</name>
</gene>
<keyword evidence="3" id="KW-0694">RNA-binding</keyword>
<dbReference type="FunFam" id="1.10.1900.20:FF:000001">
    <property type="entry name" value="50S ribosomal protein L20"/>
    <property type="match status" value="1"/>
</dbReference>
<protein>
    <submittedName>
        <fullName evidence="6">50S ribosomal protein L20</fullName>
    </submittedName>
</protein>
<dbReference type="AlphaFoldDB" id="A0A644Z595"/>
<dbReference type="InterPro" id="IPR035566">
    <property type="entry name" value="Ribosomal_protein_bL20_C"/>
</dbReference>
<dbReference type="CDD" id="cd07026">
    <property type="entry name" value="Ribosomal_L20"/>
    <property type="match status" value="1"/>
</dbReference>
<dbReference type="GO" id="GO:0019843">
    <property type="term" value="F:rRNA binding"/>
    <property type="evidence" value="ECO:0007669"/>
    <property type="project" value="UniProtKB-KW"/>
</dbReference>
<dbReference type="EMBL" id="VSSQ01007201">
    <property type="protein sequence ID" value="MPM35171.1"/>
    <property type="molecule type" value="Genomic_DNA"/>
</dbReference>
<name>A0A644Z595_9ZZZZ</name>
<organism evidence="6">
    <name type="scientific">bioreactor metagenome</name>
    <dbReference type="NCBI Taxonomy" id="1076179"/>
    <lineage>
        <taxon>unclassified sequences</taxon>
        <taxon>metagenomes</taxon>
        <taxon>ecological metagenomes</taxon>
    </lineage>
</organism>
<comment type="similarity">
    <text evidence="1">Belongs to the bacterial ribosomal protein bL20 family.</text>
</comment>
<evidence type="ECO:0000256" key="3">
    <source>
        <dbReference type="ARBA" id="ARBA00022884"/>
    </source>
</evidence>
<dbReference type="GO" id="GO:0003735">
    <property type="term" value="F:structural constituent of ribosome"/>
    <property type="evidence" value="ECO:0007669"/>
    <property type="project" value="InterPro"/>
</dbReference>
<evidence type="ECO:0000256" key="1">
    <source>
        <dbReference type="ARBA" id="ARBA00007698"/>
    </source>
</evidence>
<keyword evidence="2" id="KW-0699">rRNA-binding</keyword>
<evidence type="ECO:0000256" key="5">
    <source>
        <dbReference type="ARBA" id="ARBA00023274"/>
    </source>
</evidence>
<sequence length="116" mass="13296">MARVKGGPNGHLRHKRVLAYTKGQFGSRHRLIKRASEARLKSMWYATRDRKVRKRDLRRLWITRINAGARLNGITYSQLVFGLRKASILLNRKMLADLAVRDPKAFTAVVEKAKAA</sequence>
<dbReference type="Pfam" id="PF00453">
    <property type="entry name" value="Ribosomal_L20"/>
    <property type="match status" value="1"/>
</dbReference>
<dbReference type="PROSITE" id="PS00937">
    <property type="entry name" value="RIBOSOMAL_L20"/>
    <property type="match status" value="1"/>
</dbReference>
<dbReference type="HAMAP" id="MF_00382">
    <property type="entry name" value="Ribosomal_bL20"/>
    <property type="match status" value="1"/>
</dbReference>
<keyword evidence="5" id="KW-0687">Ribonucleoprotein</keyword>
<dbReference type="PANTHER" id="PTHR10986">
    <property type="entry name" value="39S RIBOSOMAL PROTEIN L20"/>
    <property type="match status" value="1"/>
</dbReference>
<dbReference type="PRINTS" id="PR00062">
    <property type="entry name" value="RIBOSOMALL20"/>
</dbReference>
<evidence type="ECO:0000313" key="6">
    <source>
        <dbReference type="EMBL" id="MPM35171.1"/>
    </source>
</evidence>
<dbReference type="Gene3D" id="1.10.1900.20">
    <property type="entry name" value="Ribosomal protein L20"/>
    <property type="match status" value="1"/>
</dbReference>
<dbReference type="GO" id="GO:0006412">
    <property type="term" value="P:translation"/>
    <property type="evidence" value="ECO:0007669"/>
    <property type="project" value="InterPro"/>
</dbReference>
<dbReference type="GO" id="GO:1990904">
    <property type="term" value="C:ribonucleoprotein complex"/>
    <property type="evidence" value="ECO:0007669"/>
    <property type="project" value="UniProtKB-KW"/>
</dbReference>
<dbReference type="GO" id="GO:0005840">
    <property type="term" value="C:ribosome"/>
    <property type="evidence" value="ECO:0007669"/>
    <property type="project" value="UniProtKB-KW"/>
</dbReference>